<sequence>MDIRLQSHPRSTHLRGLLGELDLHSATLQQPATVHLSWSVPVTSDNVRLSHVSFETDACHIGSAYARRRHLDFETSAHNSLISASGSTVSSYSFSICALNSLFCQLVETPPRPTFRISACQPFNPPTPNGTGTDLVQQRRPGASNKSKGMRPEVVIETGHKSGERPPARSSSPPDISPLPAPGRESFKPQQRQPGQSARQFATRYGFRLIKPETIIEFGSKDKDRGNENSVISNPSRARQTRLGAKSSNVIGKLPQVTASMKSVDVRNVEEYSSDESNGYAHRFVTLPAKANVNGSADESSNAYGVGSRRRAFVSERRDQVRRRPEALDREVAANLAREENIKQVRFELGRAESRAKERAENLLTEKEKQRALEREEARRQKQEHEDKVPRDGMEKGTIDKDRTFELLVQASKPLSRDDSVDISNNSYSRHPSARMHAPPPVSLPSNFDNRPPSARRTSLSSQDNPFAAPPARGIGSTLDNRSAPHVFSPSVVVHQDPLDARNMLDARPAVRQTSDGRYTLERRGTTAHNTSRLVNRETGRPAGYAQKYVTSFDDDEMTNGQLQQRGASIVDVQKDLPTSTIDKTVEDANRPSSSIGRPPTRDNNPVKPELIIEFGSKNDRSKKYTNISLSNSASKSFSIGSGLVDDVAVDSPGSDASYTICTGYPEAPLPPSATLYSHYQSYNTTPIVPRGHGHHYHHTVSTSAYSDISRIPSLFVTSDPDYDWPTNTRDARVTVQNPSTAAAPLSPGRARGHVSTGSGGYSTAGQARFVGPMPVTSENEVSVLTQNDADNAVAPIRQAEPRLFKGDHGVEYSRGLEQNSPPADEMRDGILGPEDQTTIGAGSEAGRNSDTCYPWASPDELDLMSYEAALALADPVAVPEEHEASSSEEQIMVQHTCLQHATHGKIRGQYDQLQKQGPRVEEADWGQDSGLYWGVRRLSDSSISSYAQSVLSTASLASSATDLSKHSGYSAIQIATATRELITVLEDDEVLAPLYQRAIEDISIGTEKLGRNLRRLFRNYGKHLGQDSGDTLDFLASRLVQVKAREVAHSIVRKYGPPSRSVEQEGPRLQNEESSDEEEITANPVDESIFHDLVFFRGFLTGGEPFAILRAQIRSFALPKSARKEVTEGPAMDAEDQDTTDACPGSGPCGTDSAPGRSTSHFVI</sequence>
<feature type="region of interest" description="Disordered" evidence="1">
    <location>
        <begin position="1056"/>
        <end position="1084"/>
    </location>
</feature>
<dbReference type="Proteomes" id="UP000799777">
    <property type="component" value="Unassembled WGS sequence"/>
</dbReference>
<comment type="caution">
    <text evidence="2">The sequence shown here is derived from an EMBL/GenBank/DDBJ whole genome shotgun (WGS) entry which is preliminary data.</text>
</comment>
<evidence type="ECO:0000313" key="2">
    <source>
        <dbReference type="EMBL" id="KAF2025240.1"/>
    </source>
</evidence>
<feature type="region of interest" description="Disordered" evidence="1">
    <location>
        <begin position="740"/>
        <end position="761"/>
    </location>
</feature>
<feature type="compositionally biased region" description="Basic and acidic residues" evidence="1">
    <location>
        <begin position="351"/>
        <end position="405"/>
    </location>
</feature>
<feature type="compositionally biased region" description="Polar residues" evidence="1">
    <location>
        <begin position="188"/>
        <end position="199"/>
    </location>
</feature>
<dbReference type="AlphaFoldDB" id="A0A9P4H086"/>
<proteinExistence type="predicted"/>
<feature type="region of interest" description="Disordered" evidence="1">
    <location>
        <begin position="585"/>
        <end position="608"/>
    </location>
</feature>
<feature type="compositionally biased region" description="Basic and acidic residues" evidence="1">
    <location>
        <begin position="158"/>
        <end position="167"/>
    </location>
</feature>
<feature type="region of interest" description="Disordered" evidence="1">
    <location>
        <begin position="118"/>
        <end position="199"/>
    </location>
</feature>
<feature type="compositionally biased region" description="Polar residues" evidence="1">
    <location>
        <begin position="456"/>
        <end position="465"/>
    </location>
</feature>
<dbReference type="OrthoDB" id="3937441at2759"/>
<dbReference type="EMBL" id="ML978271">
    <property type="protein sequence ID" value="KAF2025240.1"/>
    <property type="molecule type" value="Genomic_DNA"/>
</dbReference>
<feature type="compositionally biased region" description="Polar residues" evidence="1">
    <location>
        <begin position="228"/>
        <end position="238"/>
    </location>
</feature>
<keyword evidence="3" id="KW-1185">Reference proteome</keyword>
<name>A0A9P4H086_9PLEO</name>
<accession>A0A9P4H086</accession>
<evidence type="ECO:0000256" key="1">
    <source>
        <dbReference type="SAM" id="MobiDB-lite"/>
    </source>
</evidence>
<feature type="region of interest" description="Disordered" evidence="1">
    <location>
        <begin position="1122"/>
        <end position="1165"/>
    </location>
</feature>
<feature type="region of interest" description="Disordered" evidence="1">
    <location>
        <begin position="218"/>
        <end position="244"/>
    </location>
</feature>
<gene>
    <name evidence="2" type="ORF">EK21DRAFT_93431</name>
</gene>
<reference evidence="2" key="1">
    <citation type="journal article" date="2020" name="Stud. Mycol.">
        <title>101 Dothideomycetes genomes: a test case for predicting lifestyles and emergence of pathogens.</title>
        <authorList>
            <person name="Haridas S."/>
            <person name="Albert R."/>
            <person name="Binder M."/>
            <person name="Bloem J."/>
            <person name="Labutti K."/>
            <person name="Salamov A."/>
            <person name="Andreopoulos B."/>
            <person name="Baker S."/>
            <person name="Barry K."/>
            <person name="Bills G."/>
            <person name="Bluhm B."/>
            <person name="Cannon C."/>
            <person name="Castanera R."/>
            <person name="Culley D."/>
            <person name="Daum C."/>
            <person name="Ezra D."/>
            <person name="Gonzalez J."/>
            <person name="Henrissat B."/>
            <person name="Kuo A."/>
            <person name="Liang C."/>
            <person name="Lipzen A."/>
            <person name="Lutzoni F."/>
            <person name="Magnuson J."/>
            <person name="Mondo S."/>
            <person name="Nolan M."/>
            <person name="Ohm R."/>
            <person name="Pangilinan J."/>
            <person name="Park H.-J."/>
            <person name="Ramirez L."/>
            <person name="Alfaro M."/>
            <person name="Sun H."/>
            <person name="Tritt A."/>
            <person name="Yoshinaga Y."/>
            <person name="Zwiers L.-H."/>
            <person name="Turgeon B."/>
            <person name="Goodwin S."/>
            <person name="Spatafora J."/>
            <person name="Crous P."/>
            <person name="Grigoriev I."/>
        </authorList>
    </citation>
    <scope>NUCLEOTIDE SEQUENCE</scope>
    <source>
        <strain evidence="2">CBS 110217</strain>
    </source>
</reference>
<feature type="region of interest" description="Disordered" evidence="1">
    <location>
        <begin position="351"/>
        <end position="483"/>
    </location>
</feature>
<evidence type="ECO:0000313" key="3">
    <source>
        <dbReference type="Proteomes" id="UP000799777"/>
    </source>
</evidence>
<organism evidence="2 3">
    <name type="scientific">Setomelanomma holmii</name>
    <dbReference type="NCBI Taxonomy" id="210430"/>
    <lineage>
        <taxon>Eukaryota</taxon>
        <taxon>Fungi</taxon>
        <taxon>Dikarya</taxon>
        <taxon>Ascomycota</taxon>
        <taxon>Pezizomycotina</taxon>
        <taxon>Dothideomycetes</taxon>
        <taxon>Pleosporomycetidae</taxon>
        <taxon>Pleosporales</taxon>
        <taxon>Pleosporineae</taxon>
        <taxon>Phaeosphaeriaceae</taxon>
        <taxon>Setomelanomma</taxon>
    </lineage>
</organism>
<protein>
    <submittedName>
        <fullName evidence="2">Uncharacterized protein</fullName>
    </submittedName>
</protein>